<dbReference type="Gene3D" id="1.10.10.10">
    <property type="entry name" value="Winged helix-like DNA-binding domain superfamily/Winged helix DNA-binding domain"/>
    <property type="match status" value="1"/>
</dbReference>
<evidence type="ECO:0000256" key="2">
    <source>
        <dbReference type="ARBA" id="ARBA00023015"/>
    </source>
</evidence>
<keyword evidence="7" id="KW-1185">Reference proteome</keyword>
<keyword evidence="4" id="KW-0804">Transcription</keyword>
<dbReference type="InterPro" id="IPR005119">
    <property type="entry name" value="LysR_subst-bd"/>
</dbReference>
<dbReference type="PANTHER" id="PTHR30346">
    <property type="entry name" value="TRANSCRIPTIONAL DUAL REGULATOR HCAR-RELATED"/>
    <property type="match status" value="1"/>
</dbReference>
<organism evidence="6 7">
    <name type="scientific">Urechidicola vernalis</name>
    <dbReference type="NCBI Taxonomy" id="3075600"/>
    <lineage>
        <taxon>Bacteria</taxon>
        <taxon>Pseudomonadati</taxon>
        <taxon>Bacteroidota</taxon>
        <taxon>Flavobacteriia</taxon>
        <taxon>Flavobacteriales</taxon>
        <taxon>Flavobacteriaceae</taxon>
        <taxon>Urechidicola</taxon>
    </lineage>
</organism>
<dbReference type="InterPro" id="IPR000847">
    <property type="entry name" value="LysR_HTH_N"/>
</dbReference>
<evidence type="ECO:0000313" key="6">
    <source>
        <dbReference type="EMBL" id="MDT0553771.1"/>
    </source>
</evidence>
<dbReference type="PANTHER" id="PTHR30346:SF0">
    <property type="entry name" value="HCA OPERON TRANSCRIPTIONAL ACTIVATOR HCAR"/>
    <property type="match status" value="1"/>
</dbReference>
<dbReference type="InterPro" id="IPR036388">
    <property type="entry name" value="WH-like_DNA-bd_sf"/>
</dbReference>
<dbReference type="SUPFAM" id="SSF46785">
    <property type="entry name" value="Winged helix' DNA-binding domain"/>
    <property type="match status" value="1"/>
</dbReference>
<dbReference type="Pfam" id="PF00126">
    <property type="entry name" value="HTH_1"/>
    <property type="match status" value="1"/>
</dbReference>
<dbReference type="SUPFAM" id="SSF53850">
    <property type="entry name" value="Periplasmic binding protein-like II"/>
    <property type="match status" value="1"/>
</dbReference>
<comment type="caution">
    <text evidence="6">The sequence shown here is derived from an EMBL/GenBank/DDBJ whole genome shotgun (WGS) entry which is preliminary data.</text>
</comment>
<name>A0ABU2Y6F5_9FLAO</name>
<dbReference type="Pfam" id="PF03466">
    <property type="entry name" value="LysR_substrate"/>
    <property type="match status" value="1"/>
</dbReference>
<evidence type="ECO:0000256" key="1">
    <source>
        <dbReference type="ARBA" id="ARBA00009437"/>
    </source>
</evidence>
<dbReference type="PRINTS" id="PR00039">
    <property type="entry name" value="HTHLYSR"/>
</dbReference>
<dbReference type="PROSITE" id="PS50931">
    <property type="entry name" value="HTH_LYSR"/>
    <property type="match status" value="1"/>
</dbReference>
<sequence length="288" mass="33049">MELRHIHYFLAVAEDLHFRKAAERLFISQPGLSRQIKQLEEELGFPLFERSNKKVSLTKAGNYLKNEFVLTLKNINDSVQHAQLLNQGIEGNINLGYVGSAMQNVIPSLLHRINENLPNLHYNLKEMENPEQIDALLTQEIDLAFVRMNQVPSGLKIKPIFEDTFSLVLPKNHPINQSNFKNLSQFKNEQFILFDQSYSPNYYAQVMQIFSDSGFIPSISHNTVHASTIFKLVENNFGIAIVPSTLQLGYQMNIKFIELKKIKQRTVLSVAWNASNRNPILENILKLI</sequence>
<dbReference type="Proteomes" id="UP001252186">
    <property type="component" value="Unassembled WGS sequence"/>
</dbReference>
<evidence type="ECO:0000259" key="5">
    <source>
        <dbReference type="PROSITE" id="PS50931"/>
    </source>
</evidence>
<evidence type="ECO:0000256" key="3">
    <source>
        <dbReference type="ARBA" id="ARBA00023125"/>
    </source>
</evidence>
<evidence type="ECO:0000313" key="7">
    <source>
        <dbReference type="Proteomes" id="UP001252186"/>
    </source>
</evidence>
<keyword evidence="2" id="KW-0805">Transcription regulation</keyword>
<keyword evidence="3" id="KW-0238">DNA-binding</keyword>
<dbReference type="EMBL" id="JAVRHV010000005">
    <property type="protein sequence ID" value="MDT0553771.1"/>
    <property type="molecule type" value="Genomic_DNA"/>
</dbReference>
<dbReference type="Gene3D" id="3.40.190.10">
    <property type="entry name" value="Periplasmic binding protein-like II"/>
    <property type="match status" value="2"/>
</dbReference>
<proteinExistence type="inferred from homology"/>
<dbReference type="InterPro" id="IPR036390">
    <property type="entry name" value="WH_DNA-bd_sf"/>
</dbReference>
<feature type="domain" description="HTH lysR-type" evidence="5">
    <location>
        <begin position="1"/>
        <end position="58"/>
    </location>
</feature>
<dbReference type="RefSeq" id="WP_311593856.1">
    <property type="nucleotide sequence ID" value="NZ_JAVRHV010000005.1"/>
</dbReference>
<reference evidence="6 7" key="1">
    <citation type="submission" date="2023-09" db="EMBL/GenBank/DDBJ databases">
        <authorList>
            <person name="Rey-Velasco X."/>
        </authorList>
    </citation>
    <scope>NUCLEOTIDE SEQUENCE [LARGE SCALE GENOMIC DNA]</scope>
    <source>
        <strain evidence="6 7">P050</strain>
    </source>
</reference>
<gene>
    <name evidence="6" type="ORF">RM519_10980</name>
</gene>
<comment type="similarity">
    <text evidence="1">Belongs to the LysR transcriptional regulatory family.</text>
</comment>
<protein>
    <submittedName>
        <fullName evidence="6">LysR substrate-binding domain-containing protein</fullName>
    </submittedName>
</protein>
<evidence type="ECO:0000256" key="4">
    <source>
        <dbReference type="ARBA" id="ARBA00023163"/>
    </source>
</evidence>
<accession>A0ABU2Y6F5</accession>